<evidence type="ECO:0000256" key="1">
    <source>
        <dbReference type="ARBA" id="ARBA00004651"/>
    </source>
</evidence>
<reference evidence="9 10" key="1">
    <citation type="submission" date="2018-08" db="EMBL/GenBank/DDBJ databases">
        <title>The multiple taxonomic identification of Sphingomonas gilva.</title>
        <authorList>
            <person name="Zhu D."/>
            <person name="Zheng S."/>
        </authorList>
    </citation>
    <scope>NUCLEOTIDE SEQUENCE [LARGE SCALE GENOMIC DNA]</scope>
    <source>
        <strain evidence="9 10">ZDH117</strain>
    </source>
</reference>
<protein>
    <submittedName>
        <fullName evidence="9">Rod shape-determining protein MreD</fullName>
    </submittedName>
</protein>
<dbReference type="Pfam" id="PF04093">
    <property type="entry name" value="MreD"/>
    <property type="match status" value="1"/>
</dbReference>
<dbReference type="InterPro" id="IPR007227">
    <property type="entry name" value="Cell_shape_determining_MreD"/>
</dbReference>
<keyword evidence="3" id="KW-1003">Cell membrane</keyword>
<comment type="caution">
    <text evidence="9">The sequence shown here is derived from an EMBL/GenBank/DDBJ whole genome shotgun (WGS) entry which is preliminary data.</text>
</comment>
<proteinExistence type="inferred from homology"/>
<feature type="transmembrane region" description="Helical" evidence="8">
    <location>
        <begin position="138"/>
        <end position="163"/>
    </location>
</feature>
<dbReference type="GO" id="GO:0008360">
    <property type="term" value="P:regulation of cell shape"/>
    <property type="evidence" value="ECO:0007669"/>
    <property type="project" value="UniProtKB-KW"/>
</dbReference>
<keyword evidence="4 8" id="KW-0812">Transmembrane</keyword>
<comment type="similarity">
    <text evidence="2">Belongs to the MreD family.</text>
</comment>
<dbReference type="GO" id="GO:0005886">
    <property type="term" value="C:plasma membrane"/>
    <property type="evidence" value="ECO:0007669"/>
    <property type="project" value="UniProtKB-SubCell"/>
</dbReference>
<keyword evidence="10" id="KW-1185">Reference proteome</keyword>
<evidence type="ECO:0000256" key="7">
    <source>
        <dbReference type="ARBA" id="ARBA00023136"/>
    </source>
</evidence>
<dbReference type="RefSeq" id="WP_118865072.1">
    <property type="nucleotide sequence ID" value="NZ_QWLV01000009.1"/>
</dbReference>
<evidence type="ECO:0000256" key="4">
    <source>
        <dbReference type="ARBA" id="ARBA00022692"/>
    </source>
</evidence>
<evidence type="ECO:0000256" key="2">
    <source>
        <dbReference type="ARBA" id="ARBA00007776"/>
    </source>
</evidence>
<dbReference type="OrthoDB" id="7426601at2"/>
<name>A0A396RLK1_9SPHN</name>
<feature type="transmembrane region" description="Helical" evidence="8">
    <location>
        <begin position="83"/>
        <end position="101"/>
    </location>
</feature>
<evidence type="ECO:0000256" key="6">
    <source>
        <dbReference type="ARBA" id="ARBA00022989"/>
    </source>
</evidence>
<comment type="subcellular location">
    <subcellularLocation>
        <location evidence="1">Cell membrane</location>
        <topology evidence="1">Multi-pass membrane protein</topology>
    </subcellularLocation>
</comment>
<evidence type="ECO:0000256" key="5">
    <source>
        <dbReference type="ARBA" id="ARBA00022960"/>
    </source>
</evidence>
<organism evidence="9 10">
    <name type="scientific">Sphingomonas gilva</name>
    <dbReference type="NCBI Taxonomy" id="2305907"/>
    <lineage>
        <taxon>Bacteria</taxon>
        <taxon>Pseudomonadati</taxon>
        <taxon>Pseudomonadota</taxon>
        <taxon>Alphaproteobacteria</taxon>
        <taxon>Sphingomonadales</taxon>
        <taxon>Sphingomonadaceae</taxon>
        <taxon>Sphingomonas</taxon>
    </lineage>
</organism>
<feature type="transmembrane region" description="Helical" evidence="8">
    <location>
        <begin position="113"/>
        <end position="132"/>
    </location>
</feature>
<dbReference type="Proteomes" id="UP000266693">
    <property type="component" value="Unassembled WGS sequence"/>
</dbReference>
<evidence type="ECO:0000313" key="9">
    <source>
        <dbReference type="EMBL" id="RHW16466.1"/>
    </source>
</evidence>
<evidence type="ECO:0000256" key="3">
    <source>
        <dbReference type="ARBA" id="ARBA00022475"/>
    </source>
</evidence>
<dbReference type="PROSITE" id="PS51257">
    <property type="entry name" value="PROKAR_LIPOPROTEIN"/>
    <property type="match status" value="1"/>
</dbReference>
<evidence type="ECO:0000313" key="10">
    <source>
        <dbReference type="Proteomes" id="UP000266693"/>
    </source>
</evidence>
<keyword evidence="6 8" id="KW-1133">Transmembrane helix</keyword>
<dbReference type="EMBL" id="QWLV01000009">
    <property type="protein sequence ID" value="RHW16466.1"/>
    <property type="molecule type" value="Genomic_DNA"/>
</dbReference>
<keyword evidence="7 8" id="KW-0472">Membrane</keyword>
<feature type="transmembrane region" description="Helical" evidence="8">
    <location>
        <begin position="20"/>
        <end position="44"/>
    </location>
</feature>
<evidence type="ECO:0000256" key="8">
    <source>
        <dbReference type="SAM" id="Phobius"/>
    </source>
</evidence>
<sequence>MRRPVATAIARSATPGRSLWIPAVSIMAGSCMTIFPHIFVMPLLPPFGFLMLLGWRLLRPELFRIWAPVPLGLFDDLLSGQPLGSAMLLWTLCFLALDMVDRRMLWRDFRQDWIIGTAMIAGVIMGGAVIAWPGPSAGLPFIALGAQVALSAAMFPLVTRIVARLDSWRG</sequence>
<dbReference type="AlphaFoldDB" id="A0A396RLK1"/>
<accession>A0A396RLK1</accession>
<keyword evidence="5" id="KW-0133">Cell shape</keyword>
<gene>
    <name evidence="9" type="ORF">D1610_15305</name>
</gene>